<dbReference type="SUPFAM" id="SSF53850">
    <property type="entry name" value="Periplasmic binding protein-like II"/>
    <property type="match status" value="1"/>
</dbReference>
<gene>
    <name evidence="10" type="ORF">E2C01_022274</name>
</gene>
<evidence type="ECO:0000313" key="11">
    <source>
        <dbReference type="Proteomes" id="UP000324222"/>
    </source>
</evidence>
<reference evidence="10 11" key="1">
    <citation type="submission" date="2019-05" db="EMBL/GenBank/DDBJ databases">
        <title>Another draft genome of Portunus trituberculatus and its Hox gene families provides insights of decapod evolution.</title>
        <authorList>
            <person name="Jeong J.-H."/>
            <person name="Song I."/>
            <person name="Kim S."/>
            <person name="Choi T."/>
            <person name="Kim D."/>
            <person name="Ryu S."/>
            <person name="Kim W."/>
        </authorList>
    </citation>
    <scope>NUCLEOTIDE SEQUENCE [LARGE SCALE GENOMIC DNA]</scope>
    <source>
        <tissue evidence="10">Muscle</tissue>
    </source>
</reference>
<keyword evidence="4" id="KW-1133">Transmembrane helix</keyword>
<evidence type="ECO:0000256" key="4">
    <source>
        <dbReference type="ARBA" id="ARBA00022989"/>
    </source>
</evidence>
<feature type="signal peptide" evidence="9">
    <location>
        <begin position="1"/>
        <end position="24"/>
    </location>
</feature>
<feature type="region of interest" description="Disordered" evidence="8">
    <location>
        <begin position="451"/>
        <end position="472"/>
    </location>
</feature>
<keyword evidence="2" id="KW-1003">Cell membrane</keyword>
<keyword evidence="7" id="KW-0325">Glycoprotein</keyword>
<keyword evidence="3" id="KW-0812">Transmembrane</keyword>
<evidence type="ECO:0000256" key="2">
    <source>
        <dbReference type="ARBA" id="ARBA00022475"/>
    </source>
</evidence>
<feature type="compositionally biased region" description="Polar residues" evidence="8">
    <location>
        <begin position="454"/>
        <end position="472"/>
    </location>
</feature>
<dbReference type="PANTHER" id="PTHR42643:SF24">
    <property type="entry name" value="IONOTROPIC RECEPTOR 60A"/>
    <property type="match status" value="1"/>
</dbReference>
<keyword evidence="11" id="KW-1185">Reference proteome</keyword>
<dbReference type="PANTHER" id="PTHR42643">
    <property type="entry name" value="IONOTROPIC RECEPTOR 20A-RELATED"/>
    <property type="match status" value="1"/>
</dbReference>
<evidence type="ECO:0000256" key="9">
    <source>
        <dbReference type="SAM" id="SignalP"/>
    </source>
</evidence>
<dbReference type="InterPro" id="IPR052192">
    <property type="entry name" value="Insect_Ionotropic_Sensory_Rcpt"/>
</dbReference>
<comment type="caution">
    <text evidence="10">The sequence shown here is derived from an EMBL/GenBank/DDBJ whole genome shotgun (WGS) entry which is preliminary data.</text>
</comment>
<evidence type="ECO:0000256" key="6">
    <source>
        <dbReference type="ARBA" id="ARBA00023170"/>
    </source>
</evidence>
<comment type="subcellular location">
    <subcellularLocation>
        <location evidence="1">Cell membrane</location>
        <topology evidence="1">Multi-pass membrane protein</topology>
    </subcellularLocation>
</comment>
<accession>A0A5B7E6U8</accession>
<evidence type="ECO:0000256" key="8">
    <source>
        <dbReference type="SAM" id="MobiDB-lite"/>
    </source>
</evidence>
<dbReference type="Gene3D" id="3.40.190.10">
    <property type="entry name" value="Periplasmic binding protein-like II"/>
    <property type="match status" value="1"/>
</dbReference>
<evidence type="ECO:0000313" key="10">
    <source>
        <dbReference type="EMBL" id="MPC29057.1"/>
    </source>
</evidence>
<dbReference type="Proteomes" id="UP000324222">
    <property type="component" value="Unassembled WGS sequence"/>
</dbReference>
<evidence type="ECO:0000256" key="1">
    <source>
        <dbReference type="ARBA" id="ARBA00004651"/>
    </source>
</evidence>
<keyword evidence="9" id="KW-0732">Signal</keyword>
<keyword evidence="5" id="KW-0472">Membrane</keyword>
<organism evidence="10 11">
    <name type="scientific">Portunus trituberculatus</name>
    <name type="common">Swimming crab</name>
    <name type="synonym">Neptunus trituberculatus</name>
    <dbReference type="NCBI Taxonomy" id="210409"/>
    <lineage>
        <taxon>Eukaryota</taxon>
        <taxon>Metazoa</taxon>
        <taxon>Ecdysozoa</taxon>
        <taxon>Arthropoda</taxon>
        <taxon>Crustacea</taxon>
        <taxon>Multicrustacea</taxon>
        <taxon>Malacostraca</taxon>
        <taxon>Eumalacostraca</taxon>
        <taxon>Eucarida</taxon>
        <taxon>Decapoda</taxon>
        <taxon>Pleocyemata</taxon>
        <taxon>Brachyura</taxon>
        <taxon>Eubrachyura</taxon>
        <taxon>Portunoidea</taxon>
        <taxon>Portunidae</taxon>
        <taxon>Portuninae</taxon>
        <taxon>Portunus</taxon>
    </lineage>
</organism>
<feature type="chain" id="PRO_5022926951" description="Ionotropic glutamate receptor L-glutamate and glycine-binding domain-containing protein" evidence="9">
    <location>
        <begin position="25"/>
        <end position="472"/>
    </location>
</feature>
<protein>
    <recommendedName>
        <fullName evidence="12">Ionotropic glutamate receptor L-glutamate and glycine-binding domain-containing protein</fullName>
    </recommendedName>
</protein>
<name>A0A5B7E6U8_PORTR</name>
<evidence type="ECO:0008006" key="12">
    <source>
        <dbReference type="Google" id="ProtNLM"/>
    </source>
</evidence>
<dbReference type="GO" id="GO:0005886">
    <property type="term" value="C:plasma membrane"/>
    <property type="evidence" value="ECO:0007669"/>
    <property type="project" value="UniProtKB-SubCell"/>
</dbReference>
<dbReference type="EMBL" id="VSRR010002008">
    <property type="protein sequence ID" value="MPC29057.1"/>
    <property type="molecule type" value="Genomic_DNA"/>
</dbReference>
<proteinExistence type="predicted"/>
<dbReference type="OrthoDB" id="6366974at2759"/>
<dbReference type="AlphaFoldDB" id="A0A5B7E6U8"/>
<sequence length="472" mass="52963">MGAVTLVVVVAVAALISCTQRAQAKFLPPHNKKNDAFQSVESITRRLTCGHMTLLLTDGRQEVEGVRAPHGVTVFQVEGHHLAGNATPPQLETTVEEVRQLGAAWHCLVVVVVSDDPAFLATFAHLSLRRHALRWSTRILVLTRLPLSHLGGLHDLLSNRNAMLLQVQEGEEATRSVSQRIILCLCVPRRRFGSSPTLTVAIEVLPHNRISWVEDPDAPGGRRLLYSGYVDNIVRHFAKALNFTPLYALSPERTFGTRLSDGSWTGLIGMVVRQTLRDILDHPHVAMIGQKHSNFEQNLRDVESGLFKEVASLEDEGRLEFHTQSQYLKSLDNLVRRGHHVLVDVDLNLKSLIGLDFSREGQCDFYISRDGFIPYSAVMIFQKTSPLTHSFNKRLRSAIEQGLISYWMENVPNFTECENVPKKMLVTSHISLSNIWVPSSETVCHDLQQEDHSAGTQTETQQHVHNLQRTTQ</sequence>
<evidence type="ECO:0000256" key="5">
    <source>
        <dbReference type="ARBA" id="ARBA00023136"/>
    </source>
</evidence>
<evidence type="ECO:0000256" key="7">
    <source>
        <dbReference type="ARBA" id="ARBA00023180"/>
    </source>
</evidence>
<evidence type="ECO:0000256" key="3">
    <source>
        <dbReference type="ARBA" id="ARBA00022692"/>
    </source>
</evidence>
<keyword evidence="6" id="KW-0675">Receptor</keyword>